<dbReference type="InterPro" id="IPR040919">
    <property type="entry name" value="Asparaginase_C"/>
</dbReference>
<evidence type="ECO:0000256" key="4">
    <source>
        <dbReference type="ARBA" id="ARBA00023043"/>
    </source>
</evidence>
<dbReference type="InterPro" id="IPR041725">
    <property type="entry name" value="L-asparaginase_I"/>
</dbReference>
<feature type="binding site" evidence="7">
    <location>
        <position position="113"/>
    </location>
    <ligand>
        <name>substrate</name>
    </ligand>
</feature>
<evidence type="ECO:0000259" key="11">
    <source>
        <dbReference type="Pfam" id="PF00710"/>
    </source>
</evidence>
<organism evidence="13 14">
    <name type="scientific">Strigamia maritima</name>
    <name type="common">European centipede</name>
    <name type="synonym">Geophilus maritimus</name>
    <dbReference type="NCBI Taxonomy" id="126957"/>
    <lineage>
        <taxon>Eukaryota</taxon>
        <taxon>Metazoa</taxon>
        <taxon>Ecdysozoa</taxon>
        <taxon>Arthropoda</taxon>
        <taxon>Myriapoda</taxon>
        <taxon>Chilopoda</taxon>
        <taxon>Pleurostigmophora</taxon>
        <taxon>Geophilomorpha</taxon>
        <taxon>Linotaeniidae</taxon>
        <taxon>Strigamia</taxon>
    </lineage>
</organism>
<dbReference type="InterPro" id="IPR036152">
    <property type="entry name" value="Asp/glu_Ase-like_sf"/>
</dbReference>
<dbReference type="PROSITE" id="PS50088">
    <property type="entry name" value="ANK_REPEAT"/>
    <property type="match status" value="2"/>
</dbReference>
<dbReference type="EMBL" id="JH431850">
    <property type="status" value="NOT_ANNOTATED_CDS"/>
    <property type="molecule type" value="Genomic_DNA"/>
</dbReference>
<dbReference type="SUPFAM" id="SSF48403">
    <property type="entry name" value="Ankyrin repeat"/>
    <property type="match status" value="1"/>
</dbReference>
<dbReference type="PROSITE" id="PS00917">
    <property type="entry name" value="ASN_GLN_ASE_2"/>
    <property type="match status" value="1"/>
</dbReference>
<sequence>MEERSNKFLDPSYLRKNLRRNSNIEELPNERDETKILVLFTGGTIGMKKENDMYQPIANMMEDALRDIPWLNDKEYAKKYFSDQNPPPLVLPYVGENKRVIYTVYEYDPLLDSSNMTINDWIRIATDIQESYQSADGFVILHGTDTMTYTASALSFMLENLGKPVIMTGAQIPIYEPRSDGLNNFLVSLILAGNYPIPEVTLFFNHKLFRGNSTIKINSAEFDAYVDWSSVYRAPNIEKFRVQTVLNPNVAVLRLFPSITIETIRAILRPPVEGVVLQSYGAGNVPSKRKDILLALKNASSSGIIIVNITQCYKGSVQTDYETGKVLKDCGVLCGYDMTTEAALTKLAYVLAKKWPMEKKKKMLQTNLRGELRSSEIISLEQVNFMSTLGQILNISDSQQMNSVKSILFPSLLCDAAKRGDIQNIELLRQFGADISAQNYDDRTPLHIAAAEGHTEVVEQLLKFGASVHLRDRNGKTPLVEAANANQIDVIKLLLKAGAYFLKDSKWVGEMLCSAAATGKLQTLQSFHLAGAWLDQPDYGGNTALQMVGHN</sequence>
<dbReference type="InterPro" id="IPR006034">
    <property type="entry name" value="Asparaginase/glutaminase-like"/>
</dbReference>
<feature type="active site" evidence="9">
    <location>
        <position position="44"/>
    </location>
</feature>
<dbReference type="SMART" id="SM00870">
    <property type="entry name" value="Asparaginase"/>
    <property type="match status" value="1"/>
</dbReference>
<dbReference type="PROSITE" id="PS51732">
    <property type="entry name" value="ASN_GLN_ASE_3"/>
    <property type="match status" value="1"/>
</dbReference>
<feature type="repeat" description="ANK" evidence="8">
    <location>
        <begin position="474"/>
        <end position="499"/>
    </location>
</feature>
<dbReference type="Pfam" id="PF00710">
    <property type="entry name" value="Asparaginase"/>
    <property type="match status" value="1"/>
</dbReference>
<dbReference type="GO" id="GO:0006528">
    <property type="term" value="P:asparagine metabolic process"/>
    <property type="evidence" value="ECO:0007669"/>
    <property type="project" value="UniProtKB-ARBA"/>
</dbReference>
<keyword evidence="4 8" id="KW-0040">ANK repeat</keyword>
<reference evidence="13" key="2">
    <citation type="submission" date="2015-02" db="UniProtKB">
        <authorList>
            <consortium name="EnsemblMetazoa"/>
        </authorList>
    </citation>
    <scope>IDENTIFICATION</scope>
</reference>
<feature type="domain" description="Asparaginase/glutaminase C-terminal" evidence="12">
    <location>
        <begin position="249"/>
        <end position="363"/>
    </location>
</feature>
<evidence type="ECO:0000256" key="3">
    <source>
        <dbReference type="ARBA" id="ARBA00022801"/>
    </source>
</evidence>
<dbReference type="InterPro" id="IPR027475">
    <property type="entry name" value="Asparaginase/glutaminase_AS2"/>
</dbReference>
<dbReference type="HOGENOM" id="CLU_019134_3_0_1"/>
<dbReference type="InterPro" id="IPR020827">
    <property type="entry name" value="Asparaginase/glutaminase_AS1"/>
</dbReference>
<keyword evidence="3" id="KW-0378">Hydrolase</keyword>
<evidence type="ECO:0000256" key="2">
    <source>
        <dbReference type="ARBA" id="ARBA00022737"/>
    </source>
</evidence>
<evidence type="ECO:0000256" key="7">
    <source>
        <dbReference type="PIRSR" id="PIRSR001220-2"/>
    </source>
</evidence>
<dbReference type="FunFam" id="3.40.50.40:FF:000001">
    <property type="entry name" value="L-asparaginase 1"/>
    <property type="match status" value="1"/>
</dbReference>
<dbReference type="AlphaFoldDB" id="T1J509"/>
<keyword evidence="2" id="KW-0677">Repeat</keyword>
<dbReference type="OMA" id="EWDLANK"/>
<dbReference type="FunFam" id="3.40.50.1170:FF:000003">
    <property type="entry name" value="60 kDa lysophospholipase"/>
    <property type="match status" value="1"/>
</dbReference>
<dbReference type="PROSITE" id="PS00144">
    <property type="entry name" value="ASN_GLN_ASE_1"/>
    <property type="match status" value="1"/>
</dbReference>
<dbReference type="EC" id="3.5.1.1" evidence="1"/>
<feature type="repeat" description="ANK" evidence="8">
    <location>
        <begin position="441"/>
        <end position="473"/>
    </location>
</feature>
<dbReference type="Pfam" id="PF12796">
    <property type="entry name" value="Ank_2"/>
    <property type="match status" value="1"/>
</dbReference>
<dbReference type="eggNOG" id="KOG0503">
    <property type="taxonomic scope" value="Eukaryota"/>
</dbReference>
<dbReference type="PROSITE" id="PS50297">
    <property type="entry name" value="ANK_REP_REGION"/>
    <property type="match status" value="2"/>
</dbReference>
<feature type="active site" description="O-isoaspartyl threonine intermediate" evidence="6">
    <location>
        <position position="44"/>
    </location>
</feature>
<feature type="domain" description="L-asparaginase N-terminal" evidence="11">
    <location>
        <begin position="35"/>
        <end position="225"/>
    </location>
</feature>
<dbReference type="PRINTS" id="PR00139">
    <property type="entry name" value="ASNGLNASE"/>
</dbReference>
<dbReference type="InterPro" id="IPR036770">
    <property type="entry name" value="Ankyrin_rpt-contain_sf"/>
</dbReference>
<dbReference type="PIRSF" id="PIRSF500176">
    <property type="entry name" value="L_ASNase"/>
    <property type="match status" value="1"/>
</dbReference>
<feature type="binding site" evidence="7">
    <location>
        <begin position="144"/>
        <end position="145"/>
    </location>
    <ligand>
        <name>substrate</name>
    </ligand>
</feature>
<dbReference type="CDD" id="cd08963">
    <property type="entry name" value="L-asparaginase_I"/>
    <property type="match status" value="1"/>
</dbReference>
<dbReference type="InterPro" id="IPR027474">
    <property type="entry name" value="L-asparaginase_N"/>
</dbReference>
<proteinExistence type="inferred from homology"/>
<dbReference type="PANTHER" id="PTHR11707">
    <property type="entry name" value="L-ASPARAGINASE"/>
    <property type="match status" value="1"/>
</dbReference>
<dbReference type="SUPFAM" id="SSF53774">
    <property type="entry name" value="Glutaminase/Asparaginase"/>
    <property type="match status" value="1"/>
</dbReference>
<feature type="active site" evidence="10">
    <location>
        <position position="144"/>
    </location>
</feature>
<accession>T1J509</accession>
<protein>
    <recommendedName>
        <fullName evidence="1">asparaginase</fullName>
        <ecNumber evidence="1">3.5.1.1</ecNumber>
    </recommendedName>
</protein>
<evidence type="ECO:0000256" key="10">
    <source>
        <dbReference type="PROSITE-ProRule" id="PRU10100"/>
    </source>
</evidence>
<dbReference type="InterPro" id="IPR037152">
    <property type="entry name" value="L-asparaginase_N_sf"/>
</dbReference>
<dbReference type="Gene3D" id="3.40.50.1170">
    <property type="entry name" value="L-asparaginase, N-terminal domain"/>
    <property type="match status" value="1"/>
</dbReference>
<evidence type="ECO:0000259" key="12">
    <source>
        <dbReference type="Pfam" id="PF17763"/>
    </source>
</evidence>
<dbReference type="PANTHER" id="PTHR11707:SF28">
    <property type="entry name" value="60 KDA LYSOPHOSPHOLIPASE"/>
    <property type="match status" value="1"/>
</dbReference>
<dbReference type="InterPro" id="IPR027473">
    <property type="entry name" value="L-asparaginase_C"/>
</dbReference>
<dbReference type="STRING" id="126957.T1J509"/>
<comment type="similarity">
    <text evidence="5">In the N-terminal section; belongs to the asparaginase 1 family.</text>
</comment>
<dbReference type="Gene3D" id="1.25.40.20">
    <property type="entry name" value="Ankyrin repeat-containing domain"/>
    <property type="match status" value="1"/>
</dbReference>
<evidence type="ECO:0000256" key="9">
    <source>
        <dbReference type="PROSITE-ProRule" id="PRU10099"/>
    </source>
</evidence>
<dbReference type="Proteomes" id="UP000014500">
    <property type="component" value="Unassembled WGS sequence"/>
</dbReference>
<keyword evidence="14" id="KW-1185">Reference proteome</keyword>
<evidence type="ECO:0000256" key="6">
    <source>
        <dbReference type="PIRSR" id="PIRSR001220-1"/>
    </source>
</evidence>
<evidence type="ECO:0000256" key="5">
    <source>
        <dbReference type="ARBA" id="ARBA00061199"/>
    </source>
</evidence>
<dbReference type="EnsemblMetazoa" id="SMAR008706-RA">
    <property type="protein sequence ID" value="SMAR008706-PA"/>
    <property type="gene ID" value="SMAR008706"/>
</dbReference>
<dbReference type="InterPro" id="IPR002110">
    <property type="entry name" value="Ankyrin_rpt"/>
</dbReference>
<evidence type="ECO:0000256" key="1">
    <source>
        <dbReference type="ARBA" id="ARBA00012920"/>
    </source>
</evidence>
<name>T1J509_STRMM</name>
<dbReference type="SMART" id="SM00248">
    <property type="entry name" value="ANK"/>
    <property type="match status" value="3"/>
</dbReference>
<evidence type="ECO:0000313" key="14">
    <source>
        <dbReference type="Proteomes" id="UP000014500"/>
    </source>
</evidence>
<dbReference type="Pfam" id="PF17763">
    <property type="entry name" value="Asparaginase_C"/>
    <property type="match status" value="1"/>
</dbReference>
<evidence type="ECO:0000313" key="13">
    <source>
        <dbReference type="EnsemblMetazoa" id="SMAR008706-PA"/>
    </source>
</evidence>
<dbReference type="SFLD" id="SFLDS00057">
    <property type="entry name" value="Glutaminase/Asparaginase"/>
    <property type="match status" value="1"/>
</dbReference>
<reference evidence="14" key="1">
    <citation type="submission" date="2011-05" db="EMBL/GenBank/DDBJ databases">
        <authorList>
            <person name="Richards S.R."/>
            <person name="Qu J."/>
            <person name="Jiang H."/>
            <person name="Jhangiani S.N."/>
            <person name="Agravi P."/>
            <person name="Goodspeed R."/>
            <person name="Gross S."/>
            <person name="Mandapat C."/>
            <person name="Jackson L."/>
            <person name="Mathew T."/>
            <person name="Pu L."/>
            <person name="Thornton R."/>
            <person name="Saada N."/>
            <person name="Wilczek-Boney K.B."/>
            <person name="Lee S."/>
            <person name="Kovar C."/>
            <person name="Wu Y."/>
            <person name="Scherer S.E."/>
            <person name="Worley K.C."/>
            <person name="Muzny D.M."/>
            <person name="Gibbs R."/>
        </authorList>
    </citation>
    <scope>NUCLEOTIDE SEQUENCE</scope>
    <source>
        <strain evidence="14">Brora</strain>
    </source>
</reference>
<dbReference type="PIRSF" id="PIRSF001220">
    <property type="entry name" value="L-ASNase_gatD"/>
    <property type="match status" value="1"/>
</dbReference>
<dbReference type="Gene3D" id="3.40.50.40">
    <property type="match status" value="1"/>
</dbReference>
<dbReference type="GO" id="GO:0004067">
    <property type="term" value="F:asparaginase activity"/>
    <property type="evidence" value="ECO:0007669"/>
    <property type="project" value="UniProtKB-UniRule"/>
</dbReference>
<dbReference type="PhylomeDB" id="T1J509"/>
<evidence type="ECO:0000256" key="8">
    <source>
        <dbReference type="PROSITE-ProRule" id="PRU00023"/>
    </source>
</evidence>